<organism evidence="1 2">
    <name type="scientific">Cochliobolus sativus</name>
    <name type="common">Common root rot and spot blotch fungus</name>
    <name type="synonym">Bipolaris sorokiniana</name>
    <dbReference type="NCBI Taxonomy" id="45130"/>
    <lineage>
        <taxon>Eukaryota</taxon>
        <taxon>Fungi</taxon>
        <taxon>Dikarya</taxon>
        <taxon>Ascomycota</taxon>
        <taxon>Pezizomycotina</taxon>
        <taxon>Dothideomycetes</taxon>
        <taxon>Pleosporomycetidae</taxon>
        <taxon>Pleosporales</taxon>
        <taxon>Pleosporineae</taxon>
        <taxon>Pleosporaceae</taxon>
        <taxon>Bipolaris</taxon>
    </lineage>
</organism>
<dbReference type="Proteomes" id="UP000624244">
    <property type="component" value="Unassembled WGS sequence"/>
</dbReference>
<accession>A0A8H5Z7S2</accession>
<name>A0A8H5Z7S2_COCSA</name>
<reference evidence="1" key="1">
    <citation type="submission" date="2019-11" db="EMBL/GenBank/DDBJ databases">
        <title>Bipolaris sorokiniana Genome sequencing.</title>
        <authorList>
            <person name="Wang H."/>
        </authorList>
    </citation>
    <scope>NUCLEOTIDE SEQUENCE</scope>
</reference>
<protein>
    <recommendedName>
        <fullName evidence="3">F-box domain-containing protein</fullName>
    </recommendedName>
</protein>
<evidence type="ECO:0000313" key="1">
    <source>
        <dbReference type="EMBL" id="KAF5845183.1"/>
    </source>
</evidence>
<sequence length="410" mass="46802">MNSLSEELLDHIISEAVQPLPDRHSARYADLINVSMVSRKFHRITEPYLYRSIVISEKNNEQFLHTIRCCSGLSQYARELCIKQSCNITHEVLRLAQHLPGLHKLDLDLTSCKTSDLLPVLQLSSVTALCLSSVVARQVDDASPIDWGIANTAIASLEMSFSDPETWWEDCDEIWKFAAVFRNLKSLSIHSDYEGERKHTLNGPVFRCLVHAFRHAFETSLRSFSFKCNDVNHDYIYQSGVAVSGAFDAREILKQSQLESLEIDTMCLHRSSQEGKLRSQELGPSRLPASLRTLYLRHLVATGNLNPTERNLMHSDEAQCLSQLVNLGARRARFPNLEKMTLAISLPPLFEEVASRIVRVQARKVKLQLKLILMSEWDYVSDDTARSWPEYHATRDPRHSFYDPTFVRCA</sequence>
<evidence type="ECO:0008006" key="3">
    <source>
        <dbReference type="Google" id="ProtNLM"/>
    </source>
</evidence>
<gene>
    <name evidence="1" type="ORF">GGP41_001346</name>
</gene>
<evidence type="ECO:0000313" key="2">
    <source>
        <dbReference type="Proteomes" id="UP000624244"/>
    </source>
</evidence>
<proteinExistence type="predicted"/>
<comment type="caution">
    <text evidence="1">The sequence shown here is derived from an EMBL/GenBank/DDBJ whole genome shotgun (WGS) entry which is preliminary data.</text>
</comment>
<dbReference type="EMBL" id="WNKQ01000020">
    <property type="protein sequence ID" value="KAF5845183.1"/>
    <property type="molecule type" value="Genomic_DNA"/>
</dbReference>
<dbReference type="AlphaFoldDB" id="A0A8H5Z7S2"/>